<dbReference type="AlphaFoldDB" id="A0A9W7CC72"/>
<dbReference type="Proteomes" id="UP001165122">
    <property type="component" value="Unassembled WGS sequence"/>
</dbReference>
<gene>
    <name evidence="2" type="ORF">TrLO_g2830</name>
</gene>
<dbReference type="EMBL" id="BRXW01000094">
    <property type="protein sequence ID" value="GMI06033.1"/>
    <property type="molecule type" value="Genomic_DNA"/>
</dbReference>
<evidence type="ECO:0000313" key="2">
    <source>
        <dbReference type="EMBL" id="GMI06033.1"/>
    </source>
</evidence>
<evidence type="ECO:0000313" key="3">
    <source>
        <dbReference type="Proteomes" id="UP001165122"/>
    </source>
</evidence>
<proteinExistence type="predicted"/>
<dbReference type="Pfam" id="PF13385">
    <property type="entry name" value="Laminin_G_3"/>
    <property type="match status" value="5"/>
</dbReference>
<protein>
    <submittedName>
        <fullName evidence="2">Uncharacterized protein</fullName>
    </submittedName>
</protein>
<dbReference type="Gene3D" id="2.60.120.200">
    <property type="match status" value="5"/>
</dbReference>
<reference evidence="3" key="1">
    <citation type="journal article" date="2023" name="Commun. Biol.">
        <title>Genome analysis of Parmales, the sister group of diatoms, reveals the evolutionary specialization of diatoms from phago-mixotrophs to photoautotrophs.</title>
        <authorList>
            <person name="Ban H."/>
            <person name="Sato S."/>
            <person name="Yoshikawa S."/>
            <person name="Yamada K."/>
            <person name="Nakamura Y."/>
            <person name="Ichinomiya M."/>
            <person name="Sato N."/>
            <person name="Blanc-Mathieu R."/>
            <person name="Endo H."/>
            <person name="Kuwata A."/>
            <person name="Ogata H."/>
        </authorList>
    </citation>
    <scope>NUCLEOTIDE SEQUENCE [LARGE SCALE GENOMIC DNA]</scope>
    <source>
        <strain evidence="3">NIES 3700</strain>
    </source>
</reference>
<evidence type="ECO:0000256" key="1">
    <source>
        <dbReference type="SAM" id="MobiDB-lite"/>
    </source>
</evidence>
<sequence>MTSPLPVIQVFLVAPLKPPIPPRGEGGRGGGRGRGDSSQNLALIKLVGDRRSKGAGGGEKRGDEFLLAWDGGEGSETLHGYYYNTPASSSPSSPGSLLSLLSLLSLPTTCPARVPLARHLSENFFIRIINFLISFEIMFAGLFQGSRTTHAARNEAATGRSARYIHVKRTLILFFLCFRGAGANMALSGKQPRSLVEAPEPSHDWNFQDCATGETVADSIAGQLVATPENGPACGQGGISLDGSDDFVELDNWEWGGTTSFEVYAKYDSFNTGSRVFAFGSGSSSDNVFLKNDGTTSTISWNIRQGSTKKDLDASNFDSLTWTHIIATVSGTKMKVYKNGVLVGTKTDGWEPRVLTRSQHWLGRSAWSSDGYFYGTIAYVKVWNGVELQQSDVTDLYAPHNIAHHFWDFRGCITSFAVTDSIAGDLVATPKSGPTCSTDGLSFDGSNDYVDISDWEWGVSGTNMKVYKNGVEVGTNTAGHEPNVITRTSHIIGASNWGGMNRFMDGTIAYVKVWHGVELQQTNVTNLYSPHNTAHHFWDFRGCTTGSTVTDSIAGDLVATPSGGPTCSVDGIRFDGSNDYADIDDWTWGGTTSFEVYVKYDSFNKWSSVFDFGSGAPSDNVLLANKGTTSTIQWNIYRGSSQKYLRRSNWVSSTWTHIVLTVKGRILKMYKNGAFVGSYTNGFEPEALIQSQNDDDDAKAPVRSQHWLGRSALSSDGYFDGTIAYVKVWHGVELQQSDVTHLYAPHNSAHHFWDFRGCTTGSPVTDSVAGDLDARPTSGPTCSADGISLDGSNDHVNLDDWEWGGTTSFEVYVKYDSFDSWSRIFDFGNGEYNENVLLANFGALSTISWEVFRGSPGKNLRTSNLDSSTWTHVVVTVSGNTMKIFKNGVLVGTKTDGHEPNVDKRTNHWLGRSNWWNGGYFDGTIAYVKVWHGVELQQTNVTNLYSPYNSAHHFWDFRHCIPGSAVADSIAGDLNAMLKNNPSCSDKGVSLDGSNAYVDIDDWTWGGPTSFEVYVMFDSFSHTSRVLDFGSGTRSDNVYLANSGASPAINWRVNRGSSGKGFAAESNFATSAWTHVVVTTKGNMMKAYKDGVLVGTETDGLEPNVLKRTNHIIGAVENENMDRFMEGTIAYVKVWHGVEVSSY</sequence>
<accession>A0A9W7CC72</accession>
<organism evidence="2 3">
    <name type="scientific">Triparma laevis f. longispina</name>
    <dbReference type="NCBI Taxonomy" id="1714387"/>
    <lineage>
        <taxon>Eukaryota</taxon>
        <taxon>Sar</taxon>
        <taxon>Stramenopiles</taxon>
        <taxon>Ochrophyta</taxon>
        <taxon>Bolidophyceae</taxon>
        <taxon>Parmales</taxon>
        <taxon>Triparmaceae</taxon>
        <taxon>Triparma</taxon>
    </lineage>
</organism>
<dbReference type="SUPFAM" id="SSF49899">
    <property type="entry name" value="Concanavalin A-like lectins/glucanases"/>
    <property type="match status" value="5"/>
</dbReference>
<feature type="region of interest" description="Disordered" evidence="1">
    <location>
        <begin position="18"/>
        <end position="38"/>
    </location>
</feature>
<name>A0A9W7CC72_9STRA</name>
<dbReference type="OrthoDB" id="201235at2759"/>
<keyword evidence="3" id="KW-1185">Reference proteome</keyword>
<dbReference type="InterPro" id="IPR013320">
    <property type="entry name" value="ConA-like_dom_sf"/>
</dbReference>
<comment type="caution">
    <text evidence="2">The sequence shown here is derived from an EMBL/GenBank/DDBJ whole genome shotgun (WGS) entry which is preliminary data.</text>
</comment>